<dbReference type="EMBL" id="CAJNOH010000239">
    <property type="protein sequence ID" value="CAF0961708.1"/>
    <property type="molecule type" value="Genomic_DNA"/>
</dbReference>
<comment type="similarity">
    <text evidence="1">Belongs to the PAPS reductase family. CysH subfamily.</text>
</comment>
<feature type="domain" description="Phosphoadenosine phosphosulphate reductase" evidence="5">
    <location>
        <begin position="461"/>
        <end position="633"/>
    </location>
</feature>
<dbReference type="NCBIfam" id="TIGR00434">
    <property type="entry name" value="cysH"/>
    <property type="match status" value="1"/>
</dbReference>
<dbReference type="Pfam" id="PF01507">
    <property type="entry name" value="PAPS_reduct"/>
    <property type="match status" value="1"/>
</dbReference>
<accession>A0A814DQT6</accession>
<evidence type="ECO:0000256" key="3">
    <source>
        <dbReference type="ARBA" id="ARBA00024327"/>
    </source>
</evidence>
<evidence type="ECO:0000256" key="1">
    <source>
        <dbReference type="ARBA" id="ARBA00009732"/>
    </source>
</evidence>
<name>A0A814DQT6_9BILA</name>
<organism evidence="6 7">
    <name type="scientific">Rotaria sordida</name>
    <dbReference type="NCBI Taxonomy" id="392033"/>
    <lineage>
        <taxon>Eukaryota</taxon>
        <taxon>Metazoa</taxon>
        <taxon>Spiralia</taxon>
        <taxon>Gnathifera</taxon>
        <taxon>Rotifera</taxon>
        <taxon>Eurotatoria</taxon>
        <taxon>Bdelloidea</taxon>
        <taxon>Philodinida</taxon>
        <taxon>Philodinidae</taxon>
        <taxon>Rotaria</taxon>
    </lineage>
</organism>
<dbReference type="Gene3D" id="3.40.50.620">
    <property type="entry name" value="HUPs"/>
    <property type="match status" value="1"/>
</dbReference>
<evidence type="ECO:0000313" key="6">
    <source>
        <dbReference type="EMBL" id="CAF0961708.1"/>
    </source>
</evidence>
<dbReference type="PANTHER" id="PTHR46509">
    <property type="entry name" value="PHOSPHOADENOSINE PHOSPHOSULFATE REDUCTASE"/>
    <property type="match status" value="1"/>
</dbReference>
<dbReference type="AlphaFoldDB" id="A0A814DQT6"/>
<dbReference type="GO" id="GO:0019379">
    <property type="term" value="P:sulfate assimilation, phosphoadenylyl sulfate reduction by phosphoadenylyl-sulfate reductase (thioredoxin)"/>
    <property type="evidence" value="ECO:0007669"/>
    <property type="project" value="InterPro"/>
</dbReference>
<dbReference type="CDD" id="cd23945">
    <property type="entry name" value="PAPS_reductase"/>
    <property type="match status" value="1"/>
</dbReference>
<dbReference type="GO" id="GO:0005737">
    <property type="term" value="C:cytoplasm"/>
    <property type="evidence" value="ECO:0007669"/>
    <property type="project" value="TreeGrafter"/>
</dbReference>
<keyword evidence="4" id="KW-0175">Coiled coil</keyword>
<comment type="pathway">
    <text evidence="3">Sulfur metabolism; hydrogen sulfide biosynthesis; sulfite from sulfate.</text>
</comment>
<proteinExistence type="inferred from homology"/>
<evidence type="ECO:0000259" key="5">
    <source>
        <dbReference type="Pfam" id="PF01507"/>
    </source>
</evidence>
<dbReference type="Proteomes" id="UP000663854">
    <property type="component" value="Unassembled WGS sequence"/>
</dbReference>
<dbReference type="HAMAP" id="MF_00063">
    <property type="entry name" value="CysH"/>
    <property type="match status" value="1"/>
</dbReference>
<dbReference type="SUPFAM" id="SSF52402">
    <property type="entry name" value="Adenine nucleotide alpha hydrolases-like"/>
    <property type="match status" value="1"/>
</dbReference>
<dbReference type="InterPro" id="IPR004511">
    <property type="entry name" value="PAPS/APS_Rdtase"/>
</dbReference>
<dbReference type="PANTHER" id="PTHR46509:SF1">
    <property type="entry name" value="PHOSPHOADENOSINE PHOSPHOSULFATE REDUCTASE"/>
    <property type="match status" value="1"/>
</dbReference>
<evidence type="ECO:0000256" key="4">
    <source>
        <dbReference type="SAM" id="Coils"/>
    </source>
</evidence>
<dbReference type="NCBIfam" id="NF002537">
    <property type="entry name" value="PRK02090.1"/>
    <property type="match status" value="1"/>
</dbReference>
<dbReference type="InterPro" id="IPR014729">
    <property type="entry name" value="Rossmann-like_a/b/a_fold"/>
</dbReference>
<reference evidence="6" key="1">
    <citation type="submission" date="2021-02" db="EMBL/GenBank/DDBJ databases">
        <authorList>
            <person name="Nowell W R."/>
        </authorList>
    </citation>
    <scope>NUCLEOTIDE SEQUENCE</scope>
</reference>
<sequence>MMKNVLNSEDSSVALLKNNDRVITNGYKSEILGQLITFLLDQSQSTNDQSTYDVLGFESESNHSFFDHLIRSQHFLENGIDTNHNRSLEGVESEVSSVPDAIHDTCINTTINNLTSQNEQNRLVTSQKKHIILKYIGKMHLIDDTWNKSNENVIERRQLADQQLYGFLFSVARVENVIEKDLLRSTTPNKRQLYRSTDEEESFHSMLLKNEDDLKTKSNLFTQDNSSTESSHIEIQKLMNTIKEKDTQIAYLNQQYNQIRSTQLRVLQQVDKIINRIINLKQQYDIKQDKIEQIKKEFDFILEHFDNAKLDVEIIKPIITSNGDLYFADKTVENKNQLQQDIHQFEIGEKHKMINYLNANEQKTREYCQIESEVDINDHKYEDDIHISEKKKQTNDGINQSNEKVQLKLTYSLRTDSIGAPCTVAEALMNESALDTLNRWLETQTAERRVTWALCELPGTYALSSSFGAQAAASLHLLTAQKPDIPVLLIDTGYLFPETYSFIDQLHERLQLNLNVLRPEISAAWLEVRHGRLWEKGLDGIDLYNHLVKIKPMQLALENLGVETWFAGLRRNQSESRQRIRIIERQNGRWKVHPIADWTDSDVDMYLKRHNLPYHPLWEKGYVSIGDIHTTRPWEPGLRQEDTRFFGLKRECGLHQHS</sequence>
<protein>
    <recommendedName>
        <fullName evidence="5">Phosphoadenosine phosphosulphate reductase domain-containing protein</fullName>
    </recommendedName>
</protein>
<dbReference type="InterPro" id="IPR002500">
    <property type="entry name" value="PAPS_reduct_dom"/>
</dbReference>
<feature type="coiled-coil region" evidence="4">
    <location>
        <begin position="235"/>
        <end position="297"/>
    </location>
</feature>
<comment type="caution">
    <text evidence="6">The sequence shown here is derived from an EMBL/GenBank/DDBJ whole genome shotgun (WGS) entry which is preliminary data.</text>
</comment>
<dbReference type="GO" id="GO:0004604">
    <property type="term" value="F:phosphoadenylyl-sulfate reductase (thioredoxin) activity"/>
    <property type="evidence" value="ECO:0007669"/>
    <property type="project" value="InterPro"/>
</dbReference>
<gene>
    <name evidence="6" type="ORF">PYM288_LOCUS12660</name>
</gene>
<keyword evidence="2" id="KW-0560">Oxidoreductase</keyword>
<evidence type="ECO:0000256" key="2">
    <source>
        <dbReference type="ARBA" id="ARBA00023002"/>
    </source>
</evidence>
<evidence type="ECO:0000313" key="7">
    <source>
        <dbReference type="Proteomes" id="UP000663854"/>
    </source>
</evidence>